<gene>
    <name evidence="1" type="ORF">SDC9_80296</name>
</gene>
<protein>
    <submittedName>
        <fullName evidence="1">Uncharacterized protein</fullName>
    </submittedName>
</protein>
<sequence>MKGLLSIADFPPGNLISAVGNHFVYVHVALRSRAGLPDNQRELIVQLPLQYFITHLRNQVPFFLRQHPQLAIGVRSTFFQVRKSINNIQRHGSRRSYFKIVERTCGLRTPEFISRNFYLPHRIFLNSVFYFGFFRIHPFSDFLYLTFVPVTATAKSSNRRYIVPHSPSQ</sequence>
<dbReference type="EMBL" id="VSSQ01006741">
    <property type="protein sequence ID" value="MPM33718.1"/>
    <property type="molecule type" value="Genomic_DNA"/>
</dbReference>
<organism evidence="1">
    <name type="scientific">bioreactor metagenome</name>
    <dbReference type="NCBI Taxonomy" id="1076179"/>
    <lineage>
        <taxon>unclassified sequences</taxon>
        <taxon>metagenomes</taxon>
        <taxon>ecological metagenomes</taxon>
    </lineage>
</organism>
<evidence type="ECO:0000313" key="1">
    <source>
        <dbReference type="EMBL" id="MPM33718.1"/>
    </source>
</evidence>
<accession>A0A644Z0A0</accession>
<reference evidence="1" key="1">
    <citation type="submission" date="2019-08" db="EMBL/GenBank/DDBJ databases">
        <authorList>
            <person name="Kucharzyk K."/>
            <person name="Murdoch R.W."/>
            <person name="Higgins S."/>
            <person name="Loffler F."/>
        </authorList>
    </citation>
    <scope>NUCLEOTIDE SEQUENCE</scope>
</reference>
<dbReference type="AlphaFoldDB" id="A0A644Z0A0"/>
<proteinExistence type="predicted"/>
<comment type="caution">
    <text evidence="1">The sequence shown here is derived from an EMBL/GenBank/DDBJ whole genome shotgun (WGS) entry which is preliminary data.</text>
</comment>
<name>A0A644Z0A0_9ZZZZ</name>